<gene>
    <name evidence="1" type="ORF">FHS57_005120</name>
</gene>
<dbReference type="RefSeq" id="WP_183978540.1">
    <property type="nucleotide sequence ID" value="NZ_JACIBY010000014.1"/>
</dbReference>
<keyword evidence="2" id="KW-1185">Reference proteome</keyword>
<organism evidence="1 2">
    <name type="scientific">Runella defluvii</name>
    <dbReference type="NCBI Taxonomy" id="370973"/>
    <lineage>
        <taxon>Bacteria</taxon>
        <taxon>Pseudomonadati</taxon>
        <taxon>Bacteroidota</taxon>
        <taxon>Cytophagia</taxon>
        <taxon>Cytophagales</taxon>
        <taxon>Spirosomataceae</taxon>
        <taxon>Runella</taxon>
    </lineage>
</organism>
<name>A0A7W5ZSV5_9BACT</name>
<dbReference type="Proteomes" id="UP000541352">
    <property type="component" value="Unassembled WGS sequence"/>
</dbReference>
<accession>A0A7W5ZSV5</accession>
<comment type="caution">
    <text evidence="1">The sequence shown here is derived from an EMBL/GenBank/DDBJ whole genome shotgun (WGS) entry which is preliminary data.</text>
</comment>
<evidence type="ECO:0000313" key="1">
    <source>
        <dbReference type="EMBL" id="MBB3841099.1"/>
    </source>
</evidence>
<evidence type="ECO:0000313" key="2">
    <source>
        <dbReference type="Proteomes" id="UP000541352"/>
    </source>
</evidence>
<reference evidence="1 2" key="1">
    <citation type="submission" date="2020-08" db="EMBL/GenBank/DDBJ databases">
        <title>Genomic Encyclopedia of Type Strains, Phase IV (KMG-IV): sequencing the most valuable type-strain genomes for metagenomic binning, comparative biology and taxonomic classification.</title>
        <authorList>
            <person name="Goeker M."/>
        </authorList>
    </citation>
    <scope>NUCLEOTIDE SEQUENCE [LARGE SCALE GENOMIC DNA]</scope>
    <source>
        <strain evidence="1 2">DSM 17976</strain>
    </source>
</reference>
<proteinExistence type="predicted"/>
<dbReference type="EMBL" id="JACIBY010000014">
    <property type="protein sequence ID" value="MBB3841099.1"/>
    <property type="molecule type" value="Genomic_DNA"/>
</dbReference>
<protein>
    <submittedName>
        <fullName evidence="1">Uncharacterized protein</fullName>
    </submittedName>
</protein>
<sequence length="132" mass="15806">MRLIIIDENYQILEDFGAFTVEEAEVFFMDAMTAIQFRKELNQVVVQNEVQMRLLMDTFNKMGLLHGNPEAIQDWMRPYISNEILRLKEEKNLFERANAKLDHYKERAWSWLKLSFFTGVTGFFKRFVTKNK</sequence>
<dbReference type="AlphaFoldDB" id="A0A7W5ZSV5"/>